<reference evidence="5" key="1">
    <citation type="submission" date="2023-07" db="EMBL/GenBank/DDBJ databases">
        <title>Novel species in the genus Lipingzhangella isolated from Sambhar Salt Lake.</title>
        <authorList>
            <person name="Jiya N."/>
            <person name="Kajale S."/>
            <person name="Sharma A."/>
        </authorList>
    </citation>
    <scope>NUCLEOTIDE SEQUENCE [LARGE SCALE GENOMIC DNA]</scope>
    <source>
        <strain evidence="5">LS1_29</strain>
    </source>
</reference>
<evidence type="ECO:0000256" key="3">
    <source>
        <dbReference type="SAM" id="Phobius"/>
    </source>
</evidence>
<keyword evidence="3" id="KW-1133">Transmembrane helix</keyword>
<organism evidence="4 5">
    <name type="scientific">Lipingzhangella rawalii</name>
    <dbReference type="NCBI Taxonomy" id="2055835"/>
    <lineage>
        <taxon>Bacteria</taxon>
        <taxon>Bacillati</taxon>
        <taxon>Actinomycetota</taxon>
        <taxon>Actinomycetes</taxon>
        <taxon>Streptosporangiales</taxon>
        <taxon>Nocardiopsidaceae</taxon>
        <taxon>Lipingzhangella</taxon>
    </lineage>
</organism>
<evidence type="ECO:0000256" key="2">
    <source>
        <dbReference type="RuleBase" id="RU003750"/>
    </source>
</evidence>
<evidence type="ECO:0000256" key="1">
    <source>
        <dbReference type="ARBA" id="ARBA00022679"/>
    </source>
</evidence>
<accession>A0ABU2H7M1</accession>
<comment type="similarity">
    <text evidence="2">Belongs to the CDP-alcohol phosphatidyltransferase class-I family.</text>
</comment>
<keyword evidence="5" id="KW-1185">Reference proteome</keyword>
<dbReference type="RefSeq" id="WP_310912823.1">
    <property type="nucleotide sequence ID" value="NZ_JAVLVT010000005.1"/>
</dbReference>
<keyword evidence="1 2" id="KW-0808">Transferase</keyword>
<dbReference type="InterPro" id="IPR043130">
    <property type="entry name" value="CDP-OH_PTrfase_TM_dom"/>
</dbReference>
<feature type="transmembrane region" description="Helical" evidence="3">
    <location>
        <begin position="7"/>
        <end position="25"/>
    </location>
</feature>
<dbReference type="EMBL" id="JAVLVT010000005">
    <property type="protein sequence ID" value="MDS1271296.1"/>
    <property type="molecule type" value="Genomic_DNA"/>
</dbReference>
<dbReference type="InterPro" id="IPR048254">
    <property type="entry name" value="CDP_ALCOHOL_P_TRANSF_CS"/>
</dbReference>
<dbReference type="PROSITE" id="PS00379">
    <property type="entry name" value="CDP_ALCOHOL_P_TRANSF"/>
    <property type="match status" value="1"/>
</dbReference>
<comment type="caution">
    <text evidence="4">The sequence shown here is derived from an EMBL/GenBank/DDBJ whole genome shotgun (WGS) entry which is preliminary data.</text>
</comment>
<dbReference type="InterPro" id="IPR000462">
    <property type="entry name" value="CDP-OH_P_trans"/>
</dbReference>
<feature type="transmembrane region" description="Helical" evidence="3">
    <location>
        <begin position="31"/>
        <end position="48"/>
    </location>
</feature>
<proteinExistence type="inferred from homology"/>
<protein>
    <submittedName>
        <fullName evidence="4">CDP-alcohol phosphatidyltransferase family protein</fullName>
    </submittedName>
</protein>
<dbReference type="Gene3D" id="1.20.120.1760">
    <property type="match status" value="1"/>
</dbReference>
<sequence>MALTVRDCIVVVAGLPALLAGVWGTVGLGPVGWLCGLAYGVVLFTLLFGRPTAGRRLGPADRITLARALLVGGVTALVMDRLGDAAPPELLVPLAGVALLLDAVDGPVARHTSTTSATGARFDMEVDAFLLLVLSLHAAAMLGPWVLAIGLMRYAFVAAGWFLPVLRAPLPFSRARQWVAATQGIVLVATGTAVLPVATAAALVAGALALLMWSFGRDVAWLLGRSRCLGHPQPTTVGYV</sequence>
<name>A0ABU2H7M1_9ACTN</name>
<evidence type="ECO:0000313" key="4">
    <source>
        <dbReference type="EMBL" id="MDS1271296.1"/>
    </source>
</evidence>
<dbReference type="Pfam" id="PF01066">
    <property type="entry name" value="CDP-OH_P_transf"/>
    <property type="match status" value="1"/>
</dbReference>
<dbReference type="Proteomes" id="UP001250214">
    <property type="component" value="Unassembled WGS sequence"/>
</dbReference>
<feature type="transmembrane region" description="Helical" evidence="3">
    <location>
        <begin position="184"/>
        <end position="213"/>
    </location>
</feature>
<keyword evidence="3" id="KW-0812">Transmembrane</keyword>
<gene>
    <name evidence="4" type="ORF">RIF23_13420</name>
</gene>
<feature type="transmembrane region" description="Helical" evidence="3">
    <location>
        <begin position="129"/>
        <end position="148"/>
    </location>
</feature>
<evidence type="ECO:0000313" key="5">
    <source>
        <dbReference type="Proteomes" id="UP001250214"/>
    </source>
</evidence>
<keyword evidence="3" id="KW-0472">Membrane</keyword>